<dbReference type="GO" id="GO:0005886">
    <property type="term" value="C:plasma membrane"/>
    <property type="evidence" value="ECO:0007669"/>
    <property type="project" value="UniProtKB-SubCell"/>
</dbReference>
<evidence type="ECO:0000256" key="6">
    <source>
        <dbReference type="ARBA" id="ARBA00022840"/>
    </source>
</evidence>
<keyword evidence="5" id="KW-0547">Nucleotide-binding</keyword>
<dbReference type="Pfam" id="PF00005">
    <property type="entry name" value="ABC_tran"/>
    <property type="match status" value="1"/>
</dbReference>
<dbReference type="Pfam" id="PF08352">
    <property type="entry name" value="oligo_HPY"/>
    <property type="match status" value="1"/>
</dbReference>
<keyword evidence="6 9" id="KW-0067">ATP-binding</keyword>
<dbReference type="FunFam" id="3.40.50.300:FF:000016">
    <property type="entry name" value="Oligopeptide ABC transporter ATP-binding component"/>
    <property type="match status" value="1"/>
</dbReference>
<dbReference type="Gene3D" id="3.40.50.300">
    <property type="entry name" value="P-loop containing nucleotide triphosphate hydrolases"/>
    <property type="match status" value="1"/>
</dbReference>
<dbReference type="GO" id="GO:0015833">
    <property type="term" value="P:peptide transport"/>
    <property type="evidence" value="ECO:0007669"/>
    <property type="project" value="InterPro"/>
</dbReference>
<dbReference type="PROSITE" id="PS50893">
    <property type="entry name" value="ABC_TRANSPORTER_2"/>
    <property type="match status" value="1"/>
</dbReference>
<dbReference type="CDD" id="cd03257">
    <property type="entry name" value="ABC_NikE_OppD_transporters"/>
    <property type="match status" value="1"/>
</dbReference>
<dbReference type="InterPro" id="IPR050388">
    <property type="entry name" value="ABC_Ni/Peptide_Import"/>
</dbReference>
<keyword evidence="10" id="KW-1185">Reference proteome</keyword>
<evidence type="ECO:0000256" key="7">
    <source>
        <dbReference type="ARBA" id="ARBA00023136"/>
    </source>
</evidence>
<dbReference type="PANTHER" id="PTHR43297:SF7">
    <property type="entry name" value="D,D-DIPEPTIDE TRANSPORT ATP-BINDING PROTEIN DDPD-RELATED"/>
    <property type="match status" value="1"/>
</dbReference>
<dbReference type="GO" id="GO:0055085">
    <property type="term" value="P:transmembrane transport"/>
    <property type="evidence" value="ECO:0007669"/>
    <property type="project" value="UniProtKB-ARBA"/>
</dbReference>
<keyword evidence="7" id="KW-0472">Membrane</keyword>
<reference evidence="9 10" key="1">
    <citation type="submission" date="2018-02" db="EMBL/GenBank/DDBJ databases">
        <title>Genome sequencing of Solimonas sp. HR-BB.</title>
        <authorList>
            <person name="Lee Y."/>
            <person name="Jeon C.O."/>
        </authorList>
    </citation>
    <scope>NUCLEOTIDE SEQUENCE [LARGE SCALE GENOMIC DNA]</scope>
    <source>
        <strain evidence="9 10">HR-BB</strain>
    </source>
</reference>
<dbReference type="GO" id="GO:0016887">
    <property type="term" value="F:ATP hydrolysis activity"/>
    <property type="evidence" value="ECO:0007669"/>
    <property type="project" value="InterPro"/>
</dbReference>
<dbReference type="OrthoDB" id="9784450at2"/>
<evidence type="ECO:0000256" key="3">
    <source>
        <dbReference type="ARBA" id="ARBA00022448"/>
    </source>
</evidence>
<comment type="similarity">
    <text evidence="2">Belongs to the ABC transporter superfamily.</text>
</comment>
<comment type="subcellular location">
    <subcellularLocation>
        <location evidence="1">Cell inner membrane</location>
        <topology evidence="1">Peripheral membrane protein</topology>
    </subcellularLocation>
</comment>
<dbReference type="InterPro" id="IPR003593">
    <property type="entry name" value="AAA+_ATPase"/>
</dbReference>
<dbReference type="RefSeq" id="WP_104229901.1">
    <property type="nucleotide sequence ID" value="NZ_PSNW01000003.1"/>
</dbReference>
<sequence length="317" mass="34094">MALLEVDNLEISFRTPEGELRAVNGLSLEVGAGEALGVVGESGSGKSQTAMAIMGLLARNATVRGRIRFDGQDLLGLKPAQMNRIRGAQIGMVFQDPMTSLNPYLTVGTQMAEVLVQHRGMNQVAGLAESARMLEAVRIPDAARRLSQYPHELSGGMRQRVMIAMTLLCRPRLLIADEPTTALDVTVQAQILELLGELRREFGVAVMLITHDLGIVGELCERTLVMYAGQLMESGPTAQLLSRPGHPYTRGLLDSRPALDSPLDVPLAAIPGTPPDLLRLPPGCPFQPRCPQAFEACSRRPAVVERPGGVLRACHAG</sequence>
<dbReference type="Proteomes" id="UP000238220">
    <property type="component" value="Unassembled WGS sequence"/>
</dbReference>
<protein>
    <submittedName>
        <fullName evidence="9">ABC transporter ATP-binding protein</fullName>
    </submittedName>
</protein>
<evidence type="ECO:0000313" key="9">
    <source>
        <dbReference type="EMBL" id="PPE74744.1"/>
    </source>
</evidence>
<dbReference type="NCBIfam" id="TIGR01727">
    <property type="entry name" value="oligo_HPY"/>
    <property type="match status" value="1"/>
</dbReference>
<dbReference type="SMART" id="SM00382">
    <property type="entry name" value="AAA"/>
    <property type="match status" value="1"/>
</dbReference>
<evidence type="ECO:0000313" key="10">
    <source>
        <dbReference type="Proteomes" id="UP000238220"/>
    </source>
</evidence>
<dbReference type="AlphaFoldDB" id="A0A2S5TIC9"/>
<organism evidence="9 10">
    <name type="scientific">Solimonas fluminis</name>
    <dbReference type="NCBI Taxonomy" id="2086571"/>
    <lineage>
        <taxon>Bacteria</taxon>
        <taxon>Pseudomonadati</taxon>
        <taxon>Pseudomonadota</taxon>
        <taxon>Gammaproteobacteria</taxon>
        <taxon>Nevskiales</taxon>
        <taxon>Nevskiaceae</taxon>
        <taxon>Solimonas</taxon>
    </lineage>
</organism>
<proteinExistence type="inferred from homology"/>
<dbReference type="SUPFAM" id="SSF52540">
    <property type="entry name" value="P-loop containing nucleoside triphosphate hydrolases"/>
    <property type="match status" value="1"/>
</dbReference>
<evidence type="ECO:0000256" key="1">
    <source>
        <dbReference type="ARBA" id="ARBA00004417"/>
    </source>
</evidence>
<keyword evidence="3" id="KW-0813">Transport</keyword>
<evidence type="ECO:0000256" key="5">
    <source>
        <dbReference type="ARBA" id="ARBA00022741"/>
    </source>
</evidence>
<dbReference type="InterPro" id="IPR013563">
    <property type="entry name" value="Oligopep_ABC_C"/>
</dbReference>
<name>A0A2S5TIC9_9GAMM</name>
<dbReference type="InterPro" id="IPR003439">
    <property type="entry name" value="ABC_transporter-like_ATP-bd"/>
</dbReference>
<keyword evidence="4" id="KW-1003">Cell membrane</keyword>
<evidence type="ECO:0000259" key="8">
    <source>
        <dbReference type="PROSITE" id="PS50893"/>
    </source>
</evidence>
<dbReference type="PROSITE" id="PS00211">
    <property type="entry name" value="ABC_TRANSPORTER_1"/>
    <property type="match status" value="1"/>
</dbReference>
<evidence type="ECO:0000256" key="2">
    <source>
        <dbReference type="ARBA" id="ARBA00005417"/>
    </source>
</evidence>
<dbReference type="GO" id="GO:0005524">
    <property type="term" value="F:ATP binding"/>
    <property type="evidence" value="ECO:0007669"/>
    <property type="project" value="UniProtKB-KW"/>
</dbReference>
<evidence type="ECO:0000256" key="4">
    <source>
        <dbReference type="ARBA" id="ARBA00022475"/>
    </source>
</evidence>
<dbReference type="EMBL" id="PSNW01000003">
    <property type="protein sequence ID" value="PPE74744.1"/>
    <property type="molecule type" value="Genomic_DNA"/>
</dbReference>
<dbReference type="InterPro" id="IPR027417">
    <property type="entry name" value="P-loop_NTPase"/>
</dbReference>
<accession>A0A2S5TIC9</accession>
<comment type="caution">
    <text evidence="9">The sequence shown here is derived from an EMBL/GenBank/DDBJ whole genome shotgun (WGS) entry which is preliminary data.</text>
</comment>
<dbReference type="PANTHER" id="PTHR43297">
    <property type="entry name" value="OLIGOPEPTIDE TRANSPORT ATP-BINDING PROTEIN APPD"/>
    <property type="match status" value="1"/>
</dbReference>
<gene>
    <name evidence="9" type="primary">oppD</name>
    <name evidence="9" type="ORF">C3942_08285</name>
</gene>
<feature type="domain" description="ABC transporter" evidence="8">
    <location>
        <begin position="4"/>
        <end position="253"/>
    </location>
</feature>
<dbReference type="InterPro" id="IPR017871">
    <property type="entry name" value="ABC_transporter-like_CS"/>
</dbReference>